<dbReference type="OMA" id="HMHILPI"/>
<dbReference type="Proteomes" id="UP000008141">
    <property type="component" value="Unassembled WGS sequence"/>
</dbReference>
<evidence type="ECO:0000256" key="1">
    <source>
        <dbReference type="SAM" id="MobiDB-lite"/>
    </source>
</evidence>
<feature type="compositionally biased region" description="Low complexity" evidence="1">
    <location>
        <begin position="273"/>
        <end position="282"/>
    </location>
</feature>
<proteinExistence type="predicted"/>
<name>E1Z245_CHLVA</name>
<feature type="region of interest" description="Disordered" evidence="1">
    <location>
        <begin position="117"/>
        <end position="211"/>
    </location>
</feature>
<feature type="region of interest" description="Disordered" evidence="1">
    <location>
        <begin position="1"/>
        <end position="102"/>
    </location>
</feature>
<feature type="compositionally biased region" description="Gly residues" evidence="1">
    <location>
        <begin position="442"/>
        <end position="451"/>
    </location>
</feature>
<feature type="region of interest" description="Disordered" evidence="1">
    <location>
        <begin position="266"/>
        <end position="294"/>
    </location>
</feature>
<feature type="compositionally biased region" description="Low complexity" evidence="1">
    <location>
        <begin position="85"/>
        <end position="98"/>
    </location>
</feature>
<feature type="compositionally biased region" description="Low complexity" evidence="1">
    <location>
        <begin position="152"/>
        <end position="173"/>
    </location>
</feature>
<dbReference type="InParanoid" id="E1Z245"/>
<protein>
    <submittedName>
        <fullName evidence="2">Uncharacterized protein</fullName>
    </submittedName>
</protein>
<sequence>MEWGAKREPLALPLDTSYDSLNDGLPLKKMKVAQVDAARASSRSPAGPTATASGTAAAAAASVSPASPSQPMASTAPPAYPQRGQPAQTPQQTLPTIPEVHEEADYCPWPAAAAAHARLATGGQGQRAHGRPRGSSPPKQQQQQSKPEEQQEQQQQGSHQEPAPELELAAGDAEPPPPPPQQTGGRDGEATGDHGDFLEAARDGPRQRRRLGSTAGCCWVLPPQQLAPGGPAAALALGPELQLSLHAQYVHQPRPGFPGWAVVPYSPSPPLQQDPQQQQAMPGTAEQWQPPAHHAPQQVQVQALVHQLLQAQQQQQAAADGRQLPTPAECDTAMMPVADEHPACPHAEPLAHKLPGGLERSHVSLEHLAGAVLGAIERHGSGSRSGGSLEQRLSGGLEAALSPAAAPPTAPQQQGLPAAATGGLPPARFGAPAPPVAASYGSNGGGDSMED</sequence>
<dbReference type="RefSeq" id="XP_005852035.1">
    <property type="nucleotide sequence ID" value="XM_005851973.1"/>
</dbReference>
<evidence type="ECO:0000313" key="2">
    <source>
        <dbReference type="EMBL" id="EFN59933.1"/>
    </source>
</evidence>
<dbReference type="EMBL" id="GL433835">
    <property type="protein sequence ID" value="EFN59933.1"/>
    <property type="molecule type" value="Genomic_DNA"/>
</dbReference>
<dbReference type="KEGG" id="cvr:CHLNCDRAFT_132999"/>
<evidence type="ECO:0000313" key="3">
    <source>
        <dbReference type="Proteomes" id="UP000008141"/>
    </source>
</evidence>
<feature type="compositionally biased region" description="Low complexity" evidence="1">
    <location>
        <begin position="37"/>
        <end position="77"/>
    </location>
</feature>
<dbReference type="AlphaFoldDB" id="E1Z245"/>
<reference evidence="2 3" key="1">
    <citation type="journal article" date="2010" name="Plant Cell">
        <title>The Chlorella variabilis NC64A genome reveals adaptation to photosymbiosis, coevolution with viruses, and cryptic sex.</title>
        <authorList>
            <person name="Blanc G."/>
            <person name="Duncan G."/>
            <person name="Agarkova I."/>
            <person name="Borodovsky M."/>
            <person name="Gurnon J."/>
            <person name="Kuo A."/>
            <person name="Lindquist E."/>
            <person name="Lucas S."/>
            <person name="Pangilinan J."/>
            <person name="Polle J."/>
            <person name="Salamov A."/>
            <person name="Terry A."/>
            <person name="Yamada T."/>
            <person name="Dunigan D.D."/>
            <person name="Grigoriev I.V."/>
            <person name="Claverie J.M."/>
            <person name="Van Etten J.L."/>
        </authorList>
    </citation>
    <scope>NUCLEOTIDE SEQUENCE [LARGE SCALE GENOMIC DNA]</scope>
    <source>
        <strain evidence="2 3">NC64A</strain>
    </source>
</reference>
<keyword evidence="3" id="KW-1185">Reference proteome</keyword>
<feature type="compositionally biased region" description="Low complexity" evidence="1">
    <location>
        <begin position="411"/>
        <end position="427"/>
    </location>
</feature>
<dbReference type="GeneID" id="17359299"/>
<feature type="compositionally biased region" description="Basic and acidic residues" evidence="1">
    <location>
        <begin position="186"/>
        <end position="206"/>
    </location>
</feature>
<feature type="compositionally biased region" description="Low complexity" evidence="1">
    <location>
        <begin position="134"/>
        <end position="145"/>
    </location>
</feature>
<accession>E1Z245</accession>
<feature type="region of interest" description="Disordered" evidence="1">
    <location>
        <begin position="402"/>
        <end position="451"/>
    </location>
</feature>
<organism evidence="3">
    <name type="scientific">Chlorella variabilis</name>
    <name type="common">Green alga</name>
    <dbReference type="NCBI Taxonomy" id="554065"/>
    <lineage>
        <taxon>Eukaryota</taxon>
        <taxon>Viridiplantae</taxon>
        <taxon>Chlorophyta</taxon>
        <taxon>core chlorophytes</taxon>
        <taxon>Trebouxiophyceae</taxon>
        <taxon>Chlorellales</taxon>
        <taxon>Chlorellaceae</taxon>
        <taxon>Chlorella clade</taxon>
        <taxon>Chlorella</taxon>
    </lineage>
</organism>
<gene>
    <name evidence="2" type="ORF">CHLNCDRAFT_132999</name>
</gene>